<dbReference type="CDD" id="cd00082">
    <property type="entry name" value="HisKA"/>
    <property type="match status" value="1"/>
</dbReference>
<evidence type="ECO:0000256" key="1">
    <source>
        <dbReference type="ARBA" id="ARBA00000085"/>
    </source>
</evidence>
<dbReference type="InterPro" id="IPR000014">
    <property type="entry name" value="PAS"/>
</dbReference>
<dbReference type="PANTHER" id="PTHR43065">
    <property type="entry name" value="SENSOR HISTIDINE KINASE"/>
    <property type="match status" value="1"/>
</dbReference>
<dbReference type="InterPro" id="IPR036097">
    <property type="entry name" value="HisK_dim/P_sf"/>
</dbReference>
<evidence type="ECO:0000256" key="3">
    <source>
        <dbReference type="ARBA" id="ARBA00022553"/>
    </source>
</evidence>
<dbReference type="InterPro" id="IPR035965">
    <property type="entry name" value="PAS-like_dom_sf"/>
</dbReference>
<dbReference type="PROSITE" id="PS50109">
    <property type="entry name" value="HIS_KIN"/>
    <property type="match status" value="1"/>
</dbReference>
<dbReference type="SUPFAM" id="SSF47384">
    <property type="entry name" value="Homodimeric domain of signal transducing histidine kinase"/>
    <property type="match status" value="1"/>
</dbReference>
<evidence type="ECO:0000313" key="13">
    <source>
        <dbReference type="Proteomes" id="UP000823486"/>
    </source>
</evidence>
<feature type="transmembrane region" description="Helical" evidence="9">
    <location>
        <begin position="89"/>
        <end position="119"/>
    </location>
</feature>
<feature type="transmembrane region" description="Helical" evidence="9">
    <location>
        <begin position="139"/>
        <end position="159"/>
    </location>
</feature>
<dbReference type="Gene3D" id="3.30.450.20">
    <property type="entry name" value="PAS domain"/>
    <property type="match status" value="1"/>
</dbReference>
<dbReference type="CDD" id="cd00075">
    <property type="entry name" value="HATPase"/>
    <property type="match status" value="1"/>
</dbReference>
<organism evidence="12 13">
    <name type="scientific">Peribacillus deserti</name>
    <dbReference type="NCBI Taxonomy" id="673318"/>
    <lineage>
        <taxon>Bacteria</taxon>
        <taxon>Bacillati</taxon>
        <taxon>Bacillota</taxon>
        <taxon>Bacilli</taxon>
        <taxon>Bacillales</taxon>
        <taxon>Bacillaceae</taxon>
        <taxon>Peribacillus</taxon>
    </lineage>
</organism>
<dbReference type="RefSeq" id="WP_204543744.1">
    <property type="nucleotide sequence ID" value="NZ_JAFBFI010000010.1"/>
</dbReference>
<dbReference type="Proteomes" id="UP000823486">
    <property type="component" value="Unassembled WGS sequence"/>
</dbReference>
<keyword evidence="7" id="KW-0067">ATP-binding</keyword>
<feature type="transmembrane region" description="Helical" evidence="9">
    <location>
        <begin position="63"/>
        <end position="83"/>
    </location>
</feature>
<keyword evidence="5" id="KW-0547">Nucleotide-binding</keyword>
<evidence type="ECO:0000256" key="9">
    <source>
        <dbReference type="SAM" id="Phobius"/>
    </source>
</evidence>
<keyword evidence="4" id="KW-0808">Transferase</keyword>
<keyword evidence="13" id="KW-1185">Reference proteome</keyword>
<keyword evidence="9" id="KW-0472">Membrane</keyword>
<dbReference type="Pfam" id="PF13426">
    <property type="entry name" value="PAS_9"/>
    <property type="match status" value="1"/>
</dbReference>
<comment type="caution">
    <text evidence="12">The sequence shown here is derived from an EMBL/GenBank/DDBJ whole genome shotgun (WGS) entry which is preliminary data.</text>
</comment>
<dbReference type="CDD" id="cd00130">
    <property type="entry name" value="PAS"/>
    <property type="match status" value="1"/>
</dbReference>
<dbReference type="Gene3D" id="1.10.287.130">
    <property type="match status" value="1"/>
</dbReference>
<accession>A0ABS2QJ16</accession>
<name>A0ABS2QJ16_9BACI</name>
<dbReference type="PRINTS" id="PR00344">
    <property type="entry name" value="BCTRLSENSOR"/>
</dbReference>
<dbReference type="InterPro" id="IPR004358">
    <property type="entry name" value="Sig_transdc_His_kin-like_C"/>
</dbReference>
<reference evidence="12 13" key="1">
    <citation type="submission" date="2021-01" db="EMBL/GenBank/DDBJ databases">
        <title>Genomic Encyclopedia of Type Strains, Phase IV (KMG-IV): sequencing the most valuable type-strain genomes for metagenomic binning, comparative biology and taxonomic classification.</title>
        <authorList>
            <person name="Goeker M."/>
        </authorList>
    </citation>
    <scope>NUCLEOTIDE SEQUENCE [LARGE SCALE GENOMIC DNA]</scope>
    <source>
        <strain evidence="12 13">DSM 105482</strain>
    </source>
</reference>
<protein>
    <recommendedName>
        <fullName evidence="2">histidine kinase</fullName>
        <ecNumber evidence="2">2.7.13.3</ecNumber>
    </recommendedName>
</protein>
<keyword evidence="9" id="KW-0812">Transmembrane</keyword>
<dbReference type="PROSITE" id="PS50113">
    <property type="entry name" value="PAC"/>
    <property type="match status" value="1"/>
</dbReference>
<dbReference type="InterPro" id="IPR000700">
    <property type="entry name" value="PAS-assoc_C"/>
</dbReference>
<keyword evidence="9" id="KW-1133">Transmembrane helix</keyword>
<gene>
    <name evidence="12" type="ORF">JOC77_002587</name>
</gene>
<dbReference type="InterPro" id="IPR005467">
    <property type="entry name" value="His_kinase_dom"/>
</dbReference>
<dbReference type="PANTHER" id="PTHR43065:SF10">
    <property type="entry name" value="PEROXIDE STRESS-ACTIVATED HISTIDINE KINASE MAK3"/>
    <property type="match status" value="1"/>
</dbReference>
<dbReference type="SUPFAM" id="SSF55785">
    <property type="entry name" value="PYP-like sensor domain (PAS domain)"/>
    <property type="match status" value="1"/>
</dbReference>
<dbReference type="Gene3D" id="3.30.565.10">
    <property type="entry name" value="Histidine kinase-like ATPase, C-terminal domain"/>
    <property type="match status" value="1"/>
</dbReference>
<dbReference type="SMART" id="SM00387">
    <property type="entry name" value="HATPase_c"/>
    <property type="match status" value="1"/>
</dbReference>
<dbReference type="EMBL" id="JAFBFI010000010">
    <property type="protein sequence ID" value="MBM7693148.1"/>
    <property type="molecule type" value="Genomic_DNA"/>
</dbReference>
<comment type="catalytic activity">
    <reaction evidence="1">
        <text>ATP + protein L-histidine = ADP + protein N-phospho-L-histidine.</text>
        <dbReference type="EC" id="2.7.13.3"/>
    </reaction>
</comment>
<evidence type="ECO:0000259" key="10">
    <source>
        <dbReference type="PROSITE" id="PS50109"/>
    </source>
</evidence>
<evidence type="ECO:0000256" key="7">
    <source>
        <dbReference type="ARBA" id="ARBA00022840"/>
    </source>
</evidence>
<dbReference type="Pfam" id="PF02518">
    <property type="entry name" value="HATPase_c"/>
    <property type="match status" value="1"/>
</dbReference>
<feature type="transmembrane region" description="Helical" evidence="9">
    <location>
        <begin position="38"/>
        <end position="56"/>
    </location>
</feature>
<dbReference type="InterPro" id="IPR003594">
    <property type="entry name" value="HATPase_dom"/>
</dbReference>
<keyword evidence="8" id="KW-0902">Two-component regulatory system</keyword>
<evidence type="ECO:0000259" key="11">
    <source>
        <dbReference type="PROSITE" id="PS50113"/>
    </source>
</evidence>
<keyword evidence="3" id="KW-0597">Phosphoprotein</keyword>
<dbReference type="InterPro" id="IPR036890">
    <property type="entry name" value="HATPase_C_sf"/>
</dbReference>
<feature type="transmembrane region" description="Helical" evidence="9">
    <location>
        <begin position="12"/>
        <end position="32"/>
    </location>
</feature>
<evidence type="ECO:0000256" key="2">
    <source>
        <dbReference type="ARBA" id="ARBA00012438"/>
    </source>
</evidence>
<dbReference type="SMART" id="SM00388">
    <property type="entry name" value="HisKA"/>
    <property type="match status" value="1"/>
</dbReference>
<dbReference type="InterPro" id="IPR003661">
    <property type="entry name" value="HisK_dim/P_dom"/>
</dbReference>
<evidence type="ECO:0000256" key="5">
    <source>
        <dbReference type="ARBA" id="ARBA00022741"/>
    </source>
</evidence>
<feature type="domain" description="Histidine kinase" evidence="10">
    <location>
        <begin position="319"/>
        <end position="523"/>
    </location>
</feature>
<dbReference type="NCBIfam" id="TIGR00229">
    <property type="entry name" value="sensory_box"/>
    <property type="match status" value="1"/>
</dbReference>
<dbReference type="SUPFAM" id="SSF55874">
    <property type="entry name" value="ATPase domain of HSP90 chaperone/DNA topoisomerase II/histidine kinase"/>
    <property type="match status" value="1"/>
</dbReference>
<dbReference type="SMART" id="SM00091">
    <property type="entry name" value="PAS"/>
    <property type="match status" value="1"/>
</dbReference>
<evidence type="ECO:0000256" key="4">
    <source>
        <dbReference type="ARBA" id="ARBA00022679"/>
    </source>
</evidence>
<sequence>MDKKALRHKRNKSMIEFLWLINILDYLFYIIYEQDYKIIWPPVGLILCLALSIFYVKKMPSQYMMYLVLISIFGYTFYLNVAFPDLINYLFLYSGVIISAFYLSTGLLVFSSIAALLLLTIIYSINKNYTFDYKGYEDFPYFILFGIFLSTLLFILLRFTNALWNKAAENEQRAKKDLQSTKSYFESLFTYSRDAVCILDKQGYILEVNQAFERIFSYSHQNQEETAFTDFFANETHLLSDVIEKVKSGESFGDLELSRQSSTAGSSILAEATVSPIYGSQNDLIAIAAIIRDVTEKKLMDEYMRNSEKLKVTGEIAAGVAHEIRNPLTVIGGFIQMLREEDGPHKHYYSIIHSEINRMNSIISEFLNLAKPQIFDLKIQNMKELVEEVVLLFQSESNFKNVDIQLTCISEYVPILCEGNQLKQVFINLLKNSFEAMPDGGVINFHIKYKNCDAIQIIIEDNGIGIPDHVLRNVGKPFYTTKEDGTGLGFMITEKIIQQHKGTIHIQSEVGKGTRVQIIIPVT</sequence>
<dbReference type="Pfam" id="PF00512">
    <property type="entry name" value="HisKA"/>
    <property type="match status" value="1"/>
</dbReference>
<dbReference type="EC" id="2.7.13.3" evidence="2"/>
<keyword evidence="6" id="KW-0418">Kinase</keyword>
<feature type="domain" description="PAC" evidence="11">
    <location>
        <begin position="253"/>
        <end position="306"/>
    </location>
</feature>
<evidence type="ECO:0000256" key="8">
    <source>
        <dbReference type="ARBA" id="ARBA00023012"/>
    </source>
</evidence>
<evidence type="ECO:0000256" key="6">
    <source>
        <dbReference type="ARBA" id="ARBA00022777"/>
    </source>
</evidence>
<proteinExistence type="predicted"/>
<evidence type="ECO:0000313" key="12">
    <source>
        <dbReference type="EMBL" id="MBM7693148.1"/>
    </source>
</evidence>